<dbReference type="InterPro" id="IPR010987">
    <property type="entry name" value="Glutathione-S-Trfase_C-like"/>
</dbReference>
<dbReference type="SUPFAM" id="SSF52833">
    <property type="entry name" value="Thioredoxin-like"/>
    <property type="match status" value="1"/>
</dbReference>
<keyword evidence="4" id="KW-1185">Reference proteome</keyword>
<dbReference type="PANTHER" id="PTHR43968:SF6">
    <property type="entry name" value="GLUTATHIONE S-TRANSFERASE OMEGA"/>
    <property type="match status" value="1"/>
</dbReference>
<sequence length="222" mass="24179">MITLCGFALSNYYNKVKMVLLEKQIPFVEERVMGAKGEDVLSCSPLGKVPFIRTAQGNLCESQTIVEYLEATYPQPALAPADAWGQAKVRELTTFIDLHLELVARELYPQAFFGGTVSEGNQARLRKLLVRNIAAFQRLAKFAPYVAGEQFTTADCAAFVSLPLVALSTKLVLGEDLLAAGGVNWKAYVQLVGQRPSAQRVTADRVAEQESQLAALKGSKPA</sequence>
<gene>
    <name evidence="3" type="ORF">GCM10009107_05690</name>
</gene>
<feature type="domain" description="GST C-terminal" evidence="2">
    <location>
        <begin position="82"/>
        <end position="213"/>
    </location>
</feature>
<dbReference type="InterPro" id="IPR050983">
    <property type="entry name" value="GST_Omega/HSP26"/>
</dbReference>
<dbReference type="PROSITE" id="PS50405">
    <property type="entry name" value="GST_CTER"/>
    <property type="match status" value="1"/>
</dbReference>
<dbReference type="RefSeq" id="WP_141289415.1">
    <property type="nucleotide sequence ID" value="NZ_BAAAEW010000004.1"/>
</dbReference>
<dbReference type="InterPro" id="IPR040079">
    <property type="entry name" value="Glutathione_S-Trfase"/>
</dbReference>
<evidence type="ECO:0000313" key="4">
    <source>
        <dbReference type="Proteomes" id="UP001500279"/>
    </source>
</evidence>
<protein>
    <submittedName>
        <fullName evidence="3">Glutathione S-transferase</fullName>
    </submittedName>
</protein>
<dbReference type="Gene3D" id="3.40.30.10">
    <property type="entry name" value="Glutaredoxin"/>
    <property type="match status" value="1"/>
</dbReference>
<dbReference type="PROSITE" id="PS50404">
    <property type="entry name" value="GST_NTER"/>
    <property type="match status" value="1"/>
</dbReference>
<dbReference type="Pfam" id="PF13417">
    <property type="entry name" value="GST_N_3"/>
    <property type="match status" value="1"/>
</dbReference>
<dbReference type="InterPro" id="IPR004045">
    <property type="entry name" value="Glutathione_S-Trfase_N"/>
</dbReference>
<feature type="domain" description="GST N-terminal" evidence="1">
    <location>
        <begin position="1"/>
        <end position="77"/>
    </location>
</feature>
<accession>A0ABN1JLK8</accession>
<dbReference type="EMBL" id="BAAAEW010000004">
    <property type="protein sequence ID" value="GAA0742293.1"/>
    <property type="molecule type" value="Genomic_DNA"/>
</dbReference>
<evidence type="ECO:0000259" key="2">
    <source>
        <dbReference type="PROSITE" id="PS50405"/>
    </source>
</evidence>
<dbReference type="CDD" id="cd00570">
    <property type="entry name" value="GST_N_family"/>
    <property type="match status" value="1"/>
</dbReference>
<dbReference type="InterPro" id="IPR036249">
    <property type="entry name" value="Thioredoxin-like_sf"/>
</dbReference>
<organism evidence="3 4">
    <name type="scientific">Ideonella azotifigens</name>
    <dbReference type="NCBI Taxonomy" id="513160"/>
    <lineage>
        <taxon>Bacteria</taxon>
        <taxon>Pseudomonadati</taxon>
        <taxon>Pseudomonadota</taxon>
        <taxon>Betaproteobacteria</taxon>
        <taxon>Burkholderiales</taxon>
        <taxon>Sphaerotilaceae</taxon>
        <taxon>Ideonella</taxon>
    </lineage>
</organism>
<dbReference type="Proteomes" id="UP001500279">
    <property type="component" value="Unassembled WGS sequence"/>
</dbReference>
<proteinExistence type="predicted"/>
<dbReference type="PANTHER" id="PTHR43968">
    <property type="match status" value="1"/>
</dbReference>
<dbReference type="SFLD" id="SFLDS00019">
    <property type="entry name" value="Glutathione_Transferase_(cytos"/>
    <property type="match status" value="1"/>
</dbReference>
<dbReference type="Gene3D" id="1.20.1050.10">
    <property type="match status" value="1"/>
</dbReference>
<dbReference type="CDD" id="cd10424">
    <property type="entry name" value="GST_C_9"/>
    <property type="match status" value="1"/>
</dbReference>
<name>A0ABN1JLK8_9BURK</name>
<evidence type="ECO:0000313" key="3">
    <source>
        <dbReference type="EMBL" id="GAA0742293.1"/>
    </source>
</evidence>
<evidence type="ECO:0000259" key="1">
    <source>
        <dbReference type="PROSITE" id="PS50404"/>
    </source>
</evidence>
<dbReference type="InterPro" id="IPR036282">
    <property type="entry name" value="Glutathione-S-Trfase_C_sf"/>
</dbReference>
<comment type="caution">
    <text evidence="3">The sequence shown here is derived from an EMBL/GenBank/DDBJ whole genome shotgun (WGS) entry which is preliminary data.</text>
</comment>
<dbReference type="SUPFAM" id="SSF47616">
    <property type="entry name" value="GST C-terminal domain-like"/>
    <property type="match status" value="1"/>
</dbReference>
<dbReference type="Pfam" id="PF13410">
    <property type="entry name" value="GST_C_2"/>
    <property type="match status" value="1"/>
</dbReference>
<reference evidence="3 4" key="1">
    <citation type="journal article" date="2019" name="Int. J. Syst. Evol. Microbiol.">
        <title>The Global Catalogue of Microorganisms (GCM) 10K type strain sequencing project: providing services to taxonomists for standard genome sequencing and annotation.</title>
        <authorList>
            <consortium name="The Broad Institute Genomics Platform"/>
            <consortium name="The Broad Institute Genome Sequencing Center for Infectious Disease"/>
            <person name="Wu L."/>
            <person name="Ma J."/>
        </authorList>
    </citation>
    <scope>NUCLEOTIDE SEQUENCE [LARGE SCALE GENOMIC DNA]</scope>
    <source>
        <strain evidence="3 4">JCM 15503</strain>
    </source>
</reference>